<protein>
    <recommendedName>
        <fullName evidence="3 10">Protein-S-isoprenylcysteine O-methyltransferase</fullName>
        <ecNumber evidence="3 10">2.1.1.100</ecNumber>
    </recommendedName>
</protein>
<comment type="catalytic activity">
    <reaction evidence="10">
        <text>[protein]-C-terminal S-[(2E,6E)-farnesyl]-L-cysteine + S-adenosyl-L-methionine = [protein]-C-terminal S-[(2E,6E)-farnesyl]-L-cysteine methyl ester + S-adenosyl-L-homocysteine</text>
        <dbReference type="Rhea" id="RHEA:21672"/>
        <dbReference type="Rhea" id="RHEA-COMP:12125"/>
        <dbReference type="Rhea" id="RHEA-COMP:12126"/>
        <dbReference type="ChEBI" id="CHEBI:57856"/>
        <dbReference type="ChEBI" id="CHEBI:59789"/>
        <dbReference type="ChEBI" id="CHEBI:90510"/>
        <dbReference type="ChEBI" id="CHEBI:90511"/>
        <dbReference type="EC" id="2.1.1.100"/>
    </reaction>
</comment>
<dbReference type="Gene3D" id="1.20.120.1630">
    <property type="match status" value="1"/>
</dbReference>
<gene>
    <name evidence="11" type="ORF">BS47DRAFT_1454323</name>
</gene>
<name>A0A9P6AYD6_9AGAM</name>
<feature type="transmembrane region" description="Helical" evidence="10">
    <location>
        <begin position="39"/>
        <end position="60"/>
    </location>
</feature>
<dbReference type="PANTHER" id="PTHR12714:SF9">
    <property type="entry name" value="PROTEIN-S-ISOPRENYLCYSTEINE O-METHYLTRANSFERASE"/>
    <property type="match status" value="1"/>
</dbReference>
<comment type="caution">
    <text evidence="11">The sequence shown here is derived from an EMBL/GenBank/DDBJ whole genome shotgun (WGS) entry which is preliminary data.</text>
</comment>
<evidence type="ECO:0000313" key="12">
    <source>
        <dbReference type="Proteomes" id="UP000886523"/>
    </source>
</evidence>
<evidence type="ECO:0000256" key="7">
    <source>
        <dbReference type="ARBA" id="ARBA00022692"/>
    </source>
</evidence>
<reference evidence="11" key="1">
    <citation type="journal article" date="2020" name="Nat. Commun.">
        <title>Large-scale genome sequencing of mycorrhizal fungi provides insights into the early evolution of symbiotic traits.</title>
        <authorList>
            <person name="Miyauchi S."/>
            <person name="Kiss E."/>
            <person name="Kuo A."/>
            <person name="Drula E."/>
            <person name="Kohler A."/>
            <person name="Sanchez-Garcia M."/>
            <person name="Morin E."/>
            <person name="Andreopoulos B."/>
            <person name="Barry K.W."/>
            <person name="Bonito G."/>
            <person name="Buee M."/>
            <person name="Carver A."/>
            <person name="Chen C."/>
            <person name="Cichocki N."/>
            <person name="Clum A."/>
            <person name="Culley D."/>
            <person name="Crous P.W."/>
            <person name="Fauchery L."/>
            <person name="Girlanda M."/>
            <person name="Hayes R.D."/>
            <person name="Keri Z."/>
            <person name="LaButti K."/>
            <person name="Lipzen A."/>
            <person name="Lombard V."/>
            <person name="Magnuson J."/>
            <person name="Maillard F."/>
            <person name="Murat C."/>
            <person name="Nolan M."/>
            <person name="Ohm R.A."/>
            <person name="Pangilinan J."/>
            <person name="Pereira M.F."/>
            <person name="Perotto S."/>
            <person name="Peter M."/>
            <person name="Pfister S."/>
            <person name="Riley R."/>
            <person name="Sitrit Y."/>
            <person name="Stielow J.B."/>
            <person name="Szollosi G."/>
            <person name="Zifcakova L."/>
            <person name="Stursova M."/>
            <person name="Spatafora J.W."/>
            <person name="Tedersoo L."/>
            <person name="Vaario L.M."/>
            <person name="Yamada A."/>
            <person name="Yan M."/>
            <person name="Wang P."/>
            <person name="Xu J."/>
            <person name="Bruns T."/>
            <person name="Baldrian P."/>
            <person name="Vilgalys R."/>
            <person name="Dunand C."/>
            <person name="Henrissat B."/>
            <person name="Grigoriev I.V."/>
            <person name="Hibbett D."/>
            <person name="Nagy L.G."/>
            <person name="Martin F.M."/>
        </authorList>
    </citation>
    <scope>NUCLEOTIDE SEQUENCE</scope>
    <source>
        <strain evidence="11">UP504</strain>
    </source>
</reference>
<comment type="similarity">
    <text evidence="2 10">Belongs to the class VI-like SAM-binding methyltransferase superfamily. Isoprenylcysteine carboxyl methyltransferase family.</text>
</comment>
<feature type="transmembrane region" description="Helical" evidence="10">
    <location>
        <begin position="181"/>
        <end position="209"/>
    </location>
</feature>
<feature type="transmembrane region" description="Helical" evidence="10">
    <location>
        <begin position="72"/>
        <end position="93"/>
    </location>
</feature>
<evidence type="ECO:0000256" key="4">
    <source>
        <dbReference type="ARBA" id="ARBA00022603"/>
    </source>
</evidence>
<evidence type="ECO:0000256" key="6">
    <source>
        <dbReference type="ARBA" id="ARBA00022691"/>
    </source>
</evidence>
<dbReference type="OrthoDB" id="422086at2759"/>
<evidence type="ECO:0000256" key="8">
    <source>
        <dbReference type="ARBA" id="ARBA00022989"/>
    </source>
</evidence>
<evidence type="ECO:0000256" key="2">
    <source>
        <dbReference type="ARBA" id="ARBA00009140"/>
    </source>
</evidence>
<dbReference type="Pfam" id="PF04140">
    <property type="entry name" value="ICMT"/>
    <property type="match status" value="1"/>
</dbReference>
<keyword evidence="5" id="KW-0808">Transferase</keyword>
<evidence type="ECO:0000256" key="1">
    <source>
        <dbReference type="ARBA" id="ARBA00004141"/>
    </source>
</evidence>
<dbReference type="Proteomes" id="UP000886523">
    <property type="component" value="Unassembled WGS sequence"/>
</dbReference>
<accession>A0A9P6AYD6</accession>
<dbReference type="PROSITE" id="PS51564">
    <property type="entry name" value="SAM_ICMT"/>
    <property type="match status" value="1"/>
</dbReference>
<dbReference type="EMBL" id="MU128964">
    <property type="protein sequence ID" value="KAF9514130.1"/>
    <property type="molecule type" value="Genomic_DNA"/>
</dbReference>
<dbReference type="AlphaFoldDB" id="A0A9P6AYD6"/>
<evidence type="ECO:0000313" key="11">
    <source>
        <dbReference type="EMBL" id="KAF9514130.1"/>
    </source>
</evidence>
<comment type="caution">
    <text evidence="10">Lacks conserved residue(s) required for the propagation of feature annotation.</text>
</comment>
<keyword evidence="7 10" id="KW-0812">Transmembrane</keyword>
<dbReference type="EC" id="2.1.1.100" evidence="3 10"/>
<evidence type="ECO:0000256" key="5">
    <source>
        <dbReference type="ARBA" id="ARBA00022679"/>
    </source>
</evidence>
<proteinExistence type="inferred from homology"/>
<keyword evidence="10" id="KW-0256">Endoplasmic reticulum</keyword>
<dbReference type="PANTHER" id="PTHR12714">
    <property type="entry name" value="PROTEIN-S ISOPRENYLCYSTEINE O-METHYLTRANSFERASE"/>
    <property type="match status" value="1"/>
</dbReference>
<dbReference type="GO" id="GO:0032259">
    <property type="term" value="P:methylation"/>
    <property type="evidence" value="ECO:0007669"/>
    <property type="project" value="UniProtKB-KW"/>
</dbReference>
<keyword evidence="4 10" id="KW-0489">Methyltransferase</keyword>
<keyword evidence="12" id="KW-1185">Reference proteome</keyword>
<keyword evidence="6 10" id="KW-0949">S-adenosyl-L-methionine</keyword>
<dbReference type="InterPro" id="IPR025770">
    <property type="entry name" value="PPMT_MeTrfase"/>
</dbReference>
<comment type="subcellular location">
    <subcellularLocation>
        <location evidence="10">Endoplasmic reticulum membrane</location>
        <topology evidence="10">Multi-pass membrane protein</topology>
    </subcellularLocation>
    <subcellularLocation>
        <location evidence="1">Membrane</location>
        <topology evidence="1">Multi-pass membrane protein</topology>
    </subcellularLocation>
</comment>
<dbReference type="GO" id="GO:0004671">
    <property type="term" value="F:protein C-terminal S-isoprenylcysteine carboxyl O-methyltransferase activity"/>
    <property type="evidence" value="ECO:0007669"/>
    <property type="project" value="UniProtKB-EC"/>
</dbReference>
<organism evidence="11 12">
    <name type="scientific">Hydnum rufescens UP504</name>
    <dbReference type="NCBI Taxonomy" id="1448309"/>
    <lineage>
        <taxon>Eukaryota</taxon>
        <taxon>Fungi</taxon>
        <taxon>Dikarya</taxon>
        <taxon>Basidiomycota</taxon>
        <taxon>Agaricomycotina</taxon>
        <taxon>Agaricomycetes</taxon>
        <taxon>Cantharellales</taxon>
        <taxon>Hydnaceae</taxon>
        <taxon>Hydnum</taxon>
    </lineage>
</organism>
<sequence length="243" mass="27802">MATVEVIQPPYASSTNPLETIPTDRNNAYHGKYIPNTPLGASLVSFLLGIHVCLGIILFARPDDDRLRWAPMGFFLAAWSAFHWGEFAVAAGWNRSRCSVDSFLLENGSMYHIAHAVAVTEFVLTTFFAPNLQTICFLRSTAMIHASSNFSHQIATRKDDDHKLVTTGVYAWLRHPSYTGFFYWSLGTQVALQNPISFIGFAIVLWRFFRNRIKVEERYLIRFFGSDYEVYRKKVGTWIPFVR</sequence>
<evidence type="ECO:0000256" key="10">
    <source>
        <dbReference type="RuleBase" id="RU362022"/>
    </source>
</evidence>
<dbReference type="GO" id="GO:0005789">
    <property type="term" value="C:endoplasmic reticulum membrane"/>
    <property type="evidence" value="ECO:0007669"/>
    <property type="project" value="UniProtKB-SubCell"/>
</dbReference>
<evidence type="ECO:0000256" key="9">
    <source>
        <dbReference type="ARBA" id="ARBA00023136"/>
    </source>
</evidence>
<keyword evidence="8 10" id="KW-1133">Transmembrane helix</keyword>
<dbReference type="InterPro" id="IPR007269">
    <property type="entry name" value="ICMT_MeTrfase"/>
</dbReference>
<evidence type="ECO:0000256" key="3">
    <source>
        <dbReference type="ARBA" id="ARBA00012151"/>
    </source>
</evidence>
<keyword evidence="9 10" id="KW-0472">Membrane</keyword>